<evidence type="ECO:0000256" key="4">
    <source>
        <dbReference type="ARBA" id="ARBA00022927"/>
    </source>
</evidence>
<feature type="region of interest" description="Disordered" evidence="9">
    <location>
        <begin position="84"/>
        <end position="245"/>
    </location>
</feature>
<dbReference type="Gene3D" id="3.30.70.330">
    <property type="match status" value="1"/>
</dbReference>
<keyword evidence="2 8" id="KW-0813">Transport</keyword>
<evidence type="ECO:0000256" key="5">
    <source>
        <dbReference type="ARBA" id="ARBA00023010"/>
    </source>
</evidence>
<dbReference type="InterPro" id="IPR035979">
    <property type="entry name" value="RBD_domain_sf"/>
</dbReference>
<dbReference type="GO" id="GO:0051028">
    <property type="term" value="P:mRNA transport"/>
    <property type="evidence" value="ECO:0007669"/>
    <property type="project" value="UniProtKB-UniRule"/>
</dbReference>
<dbReference type="GO" id="GO:0044613">
    <property type="term" value="C:nuclear pore central transport channel"/>
    <property type="evidence" value="ECO:0007669"/>
    <property type="project" value="TreeGrafter"/>
</dbReference>
<accession>A0AAX4K738</accession>
<dbReference type="SUPFAM" id="SSF54928">
    <property type="entry name" value="RNA-binding domain, RBD"/>
    <property type="match status" value="1"/>
</dbReference>
<reference evidence="11 12" key="1">
    <citation type="submission" date="2024-01" db="EMBL/GenBank/DDBJ databases">
        <title>Comparative genomics of Cryptococcus and Kwoniella reveals pathogenesis evolution and contrasting modes of karyotype evolution via chromosome fusion or intercentromeric recombination.</title>
        <authorList>
            <person name="Coelho M.A."/>
            <person name="David-Palma M."/>
            <person name="Shea T."/>
            <person name="Bowers K."/>
            <person name="McGinley-Smith S."/>
            <person name="Mohammad A.W."/>
            <person name="Gnirke A."/>
            <person name="Yurkov A.M."/>
            <person name="Nowrousian M."/>
            <person name="Sun S."/>
            <person name="Cuomo C.A."/>
            <person name="Heitman J."/>
        </authorList>
    </citation>
    <scope>NUCLEOTIDE SEQUENCE [LARGE SCALE GENOMIC DNA]</scope>
    <source>
        <strain evidence="11 12">CBS 6074</strain>
    </source>
</reference>
<name>A0AAX4K738_9TREE</name>
<feature type="compositionally biased region" description="Polar residues" evidence="9">
    <location>
        <begin position="168"/>
        <end position="179"/>
    </location>
</feature>
<feature type="compositionally biased region" description="Polar residues" evidence="9">
    <location>
        <begin position="334"/>
        <end position="369"/>
    </location>
</feature>
<dbReference type="GO" id="GO:0005543">
    <property type="term" value="F:phospholipid binding"/>
    <property type="evidence" value="ECO:0007669"/>
    <property type="project" value="TreeGrafter"/>
</dbReference>
<proteinExistence type="predicted"/>
<evidence type="ECO:0000259" key="10">
    <source>
        <dbReference type="PROSITE" id="PS51472"/>
    </source>
</evidence>
<dbReference type="Pfam" id="PF05172">
    <property type="entry name" value="RRM_Nup35"/>
    <property type="match status" value="1"/>
</dbReference>
<dbReference type="AlphaFoldDB" id="A0AAX4K738"/>
<dbReference type="GO" id="GO:0003676">
    <property type="term" value="F:nucleic acid binding"/>
    <property type="evidence" value="ECO:0007669"/>
    <property type="project" value="InterPro"/>
</dbReference>
<evidence type="ECO:0000313" key="11">
    <source>
        <dbReference type="EMBL" id="WWC92640.1"/>
    </source>
</evidence>
<feature type="domain" description="RRM Nup35-type" evidence="10">
    <location>
        <begin position="242"/>
        <end position="323"/>
    </location>
</feature>
<dbReference type="RefSeq" id="XP_066079402.1">
    <property type="nucleotide sequence ID" value="XM_066223305.1"/>
</dbReference>
<keyword evidence="4" id="KW-0653">Protein transport</keyword>
<feature type="compositionally biased region" description="Polar residues" evidence="9">
    <location>
        <begin position="137"/>
        <end position="150"/>
    </location>
</feature>
<dbReference type="InterPro" id="IPR012677">
    <property type="entry name" value="Nucleotide-bd_a/b_plait_sf"/>
</dbReference>
<dbReference type="GO" id="GO:0044615">
    <property type="term" value="C:nuclear pore nuclear basket"/>
    <property type="evidence" value="ECO:0007669"/>
    <property type="project" value="TreeGrafter"/>
</dbReference>
<dbReference type="GO" id="GO:0017056">
    <property type="term" value="F:structural constituent of nuclear pore"/>
    <property type="evidence" value="ECO:0007669"/>
    <property type="project" value="TreeGrafter"/>
</dbReference>
<feature type="compositionally biased region" description="Low complexity" evidence="9">
    <location>
        <begin position="204"/>
        <end position="245"/>
    </location>
</feature>
<evidence type="ECO:0000256" key="2">
    <source>
        <dbReference type="ARBA" id="ARBA00022448"/>
    </source>
</evidence>
<evidence type="ECO:0000256" key="1">
    <source>
        <dbReference type="ARBA" id="ARBA00004567"/>
    </source>
</evidence>
<dbReference type="GO" id="GO:0006999">
    <property type="term" value="P:nuclear pore organization"/>
    <property type="evidence" value="ECO:0007669"/>
    <property type="project" value="TreeGrafter"/>
</dbReference>
<dbReference type="PANTHER" id="PTHR21527:SF6">
    <property type="entry name" value="NUCLEOPORIN NUP35"/>
    <property type="match status" value="1"/>
</dbReference>
<gene>
    <name evidence="11" type="ORF">L201_007599</name>
</gene>
<protein>
    <recommendedName>
        <fullName evidence="10">RRM Nup35-type domain-containing protein</fullName>
    </recommendedName>
</protein>
<evidence type="ECO:0000256" key="9">
    <source>
        <dbReference type="SAM" id="MobiDB-lite"/>
    </source>
</evidence>
<evidence type="ECO:0000256" key="6">
    <source>
        <dbReference type="ARBA" id="ARBA00023132"/>
    </source>
</evidence>
<feature type="compositionally biased region" description="Low complexity" evidence="9">
    <location>
        <begin position="8"/>
        <end position="24"/>
    </location>
</feature>
<dbReference type="GO" id="GO:0006607">
    <property type="term" value="P:NLS-bearing protein import into nucleus"/>
    <property type="evidence" value="ECO:0007669"/>
    <property type="project" value="TreeGrafter"/>
</dbReference>
<feature type="compositionally biased region" description="Polar residues" evidence="9">
    <location>
        <begin position="27"/>
        <end position="52"/>
    </location>
</feature>
<evidence type="ECO:0000256" key="3">
    <source>
        <dbReference type="ARBA" id="ARBA00022816"/>
    </source>
</evidence>
<keyword evidence="5" id="KW-0811">Translocation</keyword>
<comment type="subcellular location">
    <subcellularLocation>
        <location evidence="1">Nucleus</location>
        <location evidence="1">Nuclear pore complex</location>
    </subcellularLocation>
</comment>
<keyword evidence="3 8" id="KW-0509">mRNA transport</keyword>
<dbReference type="Proteomes" id="UP001355207">
    <property type="component" value="Chromosome 11"/>
</dbReference>
<feature type="compositionally biased region" description="Gly residues" evidence="9">
    <location>
        <begin position="95"/>
        <end position="114"/>
    </location>
</feature>
<keyword evidence="12" id="KW-1185">Reference proteome</keyword>
<dbReference type="InterPro" id="IPR007846">
    <property type="entry name" value="RRM_NUP35_dom"/>
</dbReference>
<evidence type="ECO:0000256" key="8">
    <source>
        <dbReference type="PROSITE-ProRule" id="PRU00804"/>
    </source>
</evidence>
<dbReference type="PROSITE" id="PS51472">
    <property type="entry name" value="RRM_NUP35"/>
    <property type="match status" value="1"/>
</dbReference>
<keyword evidence="7 8" id="KW-0539">Nucleus</keyword>
<dbReference type="EMBL" id="CP144108">
    <property type="protein sequence ID" value="WWC92640.1"/>
    <property type="molecule type" value="Genomic_DNA"/>
</dbReference>
<evidence type="ECO:0000313" key="12">
    <source>
        <dbReference type="Proteomes" id="UP001355207"/>
    </source>
</evidence>
<evidence type="ECO:0000256" key="7">
    <source>
        <dbReference type="ARBA" id="ARBA00023242"/>
    </source>
</evidence>
<dbReference type="PANTHER" id="PTHR21527">
    <property type="entry name" value="NUCLEOPORIN NUP35"/>
    <property type="match status" value="1"/>
</dbReference>
<dbReference type="GeneID" id="91098267"/>
<sequence>MSNDWWTSSQSNSNSSSQYQQQHQHQFHTPQRPNFHSQSSLNGSSRNYNNRYISAGGDELDSEDLKMVDSIKFLPSFANSPAGKLALGSSPQSNSGGGGGGGNSQSIGGGGFGFGTSSTNNNNNNHNNSTNIGSPNDSNTGRRSPGVSTNNRDRPERDSPRHHRRSLLHQNSQLGNSSVFGGGNNGGGMMIDEDMPPTASLRDSISGNNNNNSNQQQSQSQIRNNESSQSNELPQPSTLIPSSSTTSLHVFGPPLEILADLKEYLMQFGSIESYKKGPEGSNWFIVSYHNPVSASYALRRHGDILNGKYMLGFKVKNDQSSNGFQQQQQQQQQISNNNRESTAGTPLKIQNQSIVKQKQPPVSSTKKLVQSSNNSNQNEYNWDDQDDQNKNGWSGWVSERLFGR</sequence>
<feature type="region of interest" description="Disordered" evidence="9">
    <location>
        <begin position="1"/>
        <end position="55"/>
    </location>
</feature>
<feature type="compositionally biased region" description="Gly residues" evidence="9">
    <location>
        <begin position="180"/>
        <end position="189"/>
    </location>
</feature>
<keyword evidence="6 8" id="KW-0906">Nuclear pore complex</keyword>
<feature type="region of interest" description="Disordered" evidence="9">
    <location>
        <begin position="320"/>
        <end position="394"/>
    </location>
</feature>
<organism evidence="11 12">
    <name type="scientific">Kwoniella dendrophila CBS 6074</name>
    <dbReference type="NCBI Taxonomy" id="1295534"/>
    <lineage>
        <taxon>Eukaryota</taxon>
        <taxon>Fungi</taxon>
        <taxon>Dikarya</taxon>
        <taxon>Basidiomycota</taxon>
        <taxon>Agaricomycotina</taxon>
        <taxon>Tremellomycetes</taxon>
        <taxon>Tremellales</taxon>
        <taxon>Cryptococcaceae</taxon>
        <taxon>Kwoniella</taxon>
    </lineage>
</organism>
<feature type="compositionally biased region" description="Low complexity" evidence="9">
    <location>
        <begin position="115"/>
        <end position="136"/>
    </location>
</feature>